<keyword evidence="21" id="KW-1185">Reference proteome</keyword>
<gene>
    <name evidence="13" type="primary">gpsA</name>
    <name evidence="20" type="ORF">ATW55_08795</name>
</gene>
<dbReference type="FunFam" id="3.40.50.720:FF:000019">
    <property type="entry name" value="Glycerol-3-phosphate dehydrogenase [NAD(P)+]"/>
    <property type="match status" value="1"/>
</dbReference>
<keyword evidence="4 13" id="KW-0560">Oxidoreductase</keyword>
<dbReference type="UniPathway" id="UPA00940"/>
<evidence type="ECO:0000256" key="9">
    <source>
        <dbReference type="ARBA" id="ARBA00052716"/>
    </source>
</evidence>
<organism evidence="20 21">
    <name type="scientific">Ferroacidibacillus organovorans</name>
    <dbReference type="NCBI Taxonomy" id="1765683"/>
    <lineage>
        <taxon>Bacteria</taxon>
        <taxon>Bacillati</taxon>
        <taxon>Bacillota</taxon>
        <taxon>Bacilli</taxon>
        <taxon>Bacillales</taxon>
        <taxon>Alicyclobacillaceae</taxon>
        <taxon>Ferroacidibacillus</taxon>
    </lineage>
</organism>
<name>A0A117SYH5_9BACL</name>
<evidence type="ECO:0000256" key="6">
    <source>
        <dbReference type="ARBA" id="ARBA00023098"/>
    </source>
</evidence>
<dbReference type="GO" id="GO:0006650">
    <property type="term" value="P:glycerophospholipid metabolic process"/>
    <property type="evidence" value="ECO:0007669"/>
    <property type="project" value="UniProtKB-UniRule"/>
</dbReference>
<dbReference type="PROSITE" id="PS00957">
    <property type="entry name" value="NAD_G3PDH"/>
    <property type="match status" value="1"/>
</dbReference>
<feature type="binding site" evidence="13">
    <location>
        <position position="266"/>
    </location>
    <ligand>
        <name>sn-glycerol 3-phosphate</name>
        <dbReference type="ChEBI" id="CHEBI:57597"/>
    </ligand>
</feature>
<feature type="binding site" evidence="13">
    <location>
        <position position="290"/>
    </location>
    <ligand>
        <name>NADPH</name>
        <dbReference type="ChEBI" id="CHEBI:57783"/>
    </ligand>
</feature>
<dbReference type="InterPro" id="IPR008927">
    <property type="entry name" value="6-PGluconate_DH-like_C_sf"/>
</dbReference>
<feature type="binding site" evidence="13">
    <location>
        <position position="147"/>
    </location>
    <ligand>
        <name>sn-glycerol 3-phosphate</name>
        <dbReference type="ChEBI" id="CHEBI:57597"/>
    </ligand>
</feature>
<feature type="binding site" evidence="13">
    <location>
        <position position="292"/>
    </location>
    <ligand>
        <name>NADPH</name>
        <dbReference type="ChEBI" id="CHEBI:57783"/>
    </ligand>
</feature>
<dbReference type="HAMAP" id="MF_00394">
    <property type="entry name" value="NAD_Glyc3P_dehydrog"/>
    <property type="match status" value="1"/>
</dbReference>
<evidence type="ECO:0000256" key="15">
    <source>
        <dbReference type="PIRSR" id="PIRSR000114-2"/>
    </source>
</evidence>
<keyword evidence="13" id="KW-0963">Cytoplasm</keyword>
<keyword evidence="8 13" id="KW-1208">Phospholipid metabolism</keyword>
<evidence type="ECO:0000256" key="17">
    <source>
        <dbReference type="RuleBase" id="RU000437"/>
    </source>
</evidence>
<comment type="pathway">
    <text evidence="13">Membrane lipid metabolism; glycerophospholipid metabolism.</text>
</comment>
<comment type="caution">
    <text evidence="13">Lacks conserved residue(s) required for the propagation of feature annotation.</text>
</comment>
<dbReference type="InterPro" id="IPR006109">
    <property type="entry name" value="G3P_DH_NAD-dep_C"/>
</dbReference>
<evidence type="ECO:0000256" key="2">
    <source>
        <dbReference type="ARBA" id="ARBA00022516"/>
    </source>
</evidence>
<accession>A0A117SYH5</accession>
<evidence type="ECO:0000256" key="4">
    <source>
        <dbReference type="ARBA" id="ARBA00023002"/>
    </source>
</evidence>
<feature type="binding site" evidence="13">
    <location>
        <position position="39"/>
    </location>
    <ligand>
        <name>NADPH</name>
        <dbReference type="ChEBI" id="CHEBI:57783"/>
    </ligand>
</feature>
<comment type="similarity">
    <text evidence="1 13 17">Belongs to the NAD-dependent glycerol-3-phosphate dehydrogenase family.</text>
</comment>
<dbReference type="PIRSF" id="PIRSF000114">
    <property type="entry name" value="Glycerol-3-P_dh"/>
    <property type="match status" value="1"/>
</dbReference>
<dbReference type="InterPro" id="IPR036291">
    <property type="entry name" value="NAD(P)-bd_dom_sf"/>
</dbReference>
<dbReference type="NCBIfam" id="NF000940">
    <property type="entry name" value="PRK00094.1-2"/>
    <property type="match status" value="1"/>
</dbReference>
<dbReference type="Pfam" id="PF07479">
    <property type="entry name" value="NAD_Gly3P_dh_C"/>
    <property type="match status" value="1"/>
</dbReference>
<comment type="function">
    <text evidence="13">Catalyzes the reduction of the glycolytic intermediate dihydroxyacetone phosphate (DHAP) to sn-glycerol 3-phosphate (G3P), the key precursor for phospholipid synthesis.</text>
</comment>
<dbReference type="SUPFAM" id="SSF48179">
    <property type="entry name" value="6-phosphogluconate dehydrogenase C-terminal domain-like"/>
    <property type="match status" value="1"/>
</dbReference>
<evidence type="ECO:0000256" key="11">
    <source>
        <dbReference type="ARBA" id="ARBA00069372"/>
    </source>
</evidence>
<dbReference type="PRINTS" id="PR00077">
    <property type="entry name" value="GPDHDRGNASE"/>
</dbReference>
<dbReference type="GO" id="GO:0046167">
    <property type="term" value="P:glycerol-3-phosphate biosynthetic process"/>
    <property type="evidence" value="ECO:0007669"/>
    <property type="project" value="UniProtKB-UniRule"/>
</dbReference>
<dbReference type="GO" id="GO:0008654">
    <property type="term" value="P:phospholipid biosynthetic process"/>
    <property type="evidence" value="ECO:0007669"/>
    <property type="project" value="UniProtKB-KW"/>
</dbReference>
<feature type="binding site" evidence="13">
    <location>
        <position position="56"/>
    </location>
    <ligand>
        <name>NADPH</name>
        <dbReference type="ChEBI" id="CHEBI:57783"/>
    </ligand>
</feature>
<feature type="binding site" evidence="13">
    <location>
        <position position="265"/>
    </location>
    <ligand>
        <name>sn-glycerol 3-phosphate</name>
        <dbReference type="ChEBI" id="CHEBI:57597"/>
    </ligand>
</feature>
<dbReference type="InterPro" id="IPR011128">
    <property type="entry name" value="G3P_DH_NAD-dep_N"/>
</dbReference>
<keyword evidence="3 13" id="KW-0521">NADP</keyword>
<proteinExistence type="inferred from homology"/>
<evidence type="ECO:0000256" key="1">
    <source>
        <dbReference type="ARBA" id="ARBA00011009"/>
    </source>
</evidence>
<dbReference type="InterPro" id="IPR006168">
    <property type="entry name" value="G3P_DH_NAD-dep"/>
</dbReference>
<feature type="binding site" evidence="13">
    <location>
        <position position="255"/>
    </location>
    <ligand>
        <name>sn-glycerol 3-phosphate</name>
        <dbReference type="ChEBI" id="CHEBI:57597"/>
    </ligand>
</feature>
<evidence type="ECO:0000256" key="5">
    <source>
        <dbReference type="ARBA" id="ARBA00023027"/>
    </source>
</evidence>
<evidence type="ECO:0000259" key="18">
    <source>
        <dbReference type="Pfam" id="PF01210"/>
    </source>
</evidence>
<feature type="binding site" evidence="15">
    <location>
        <begin position="266"/>
        <end position="267"/>
    </location>
    <ligand>
        <name>substrate</name>
    </ligand>
</feature>
<evidence type="ECO:0000256" key="3">
    <source>
        <dbReference type="ARBA" id="ARBA00022857"/>
    </source>
</evidence>
<dbReference type="Gene3D" id="1.10.1040.10">
    <property type="entry name" value="N-(1-d-carboxylethyl)-l-norvaline Dehydrogenase, domain 2"/>
    <property type="match status" value="1"/>
</dbReference>
<feature type="binding site" evidence="13">
    <location>
        <position position="149"/>
    </location>
    <ligand>
        <name>sn-glycerol 3-phosphate</name>
        <dbReference type="ChEBI" id="CHEBI:57597"/>
    </ligand>
</feature>
<feature type="binding site" evidence="16">
    <location>
        <position position="266"/>
    </location>
    <ligand>
        <name>NAD(+)</name>
        <dbReference type="ChEBI" id="CHEBI:57540"/>
    </ligand>
</feature>
<feature type="domain" description="Glycerol-3-phosphate dehydrogenase NAD-dependent N-terminal" evidence="18">
    <location>
        <begin position="12"/>
        <end position="171"/>
    </location>
</feature>
<feature type="binding site" evidence="16">
    <location>
        <position position="151"/>
    </location>
    <ligand>
        <name>NAD(+)</name>
        <dbReference type="ChEBI" id="CHEBI:57540"/>
    </ligand>
</feature>
<dbReference type="Gene3D" id="3.40.50.720">
    <property type="entry name" value="NAD(P)-binding Rossmann-like Domain"/>
    <property type="match status" value="1"/>
</dbReference>
<dbReference type="NCBIfam" id="NF000941">
    <property type="entry name" value="PRK00094.1-3"/>
    <property type="match status" value="1"/>
</dbReference>
<dbReference type="InterPro" id="IPR013328">
    <property type="entry name" value="6PGD_dom2"/>
</dbReference>
<keyword evidence="6 13" id="KW-0443">Lipid metabolism</keyword>
<feature type="binding site" evidence="13">
    <location>
        <position position="116"/>
    </location>
    <ligand>
        <name>NADPH</name>
        <dbReference type="ChEBI" id="CHEBI:57783"/>
    </ligand>
</feature>
<reference evidence="20 21" key="1">
    <citation type="submission" date="2015-12" db="EMBL/GenBank/DDBJ databases">
        <title>Draft genome sequence of Acidibacillus ferrooxidans ITV001, isolated from a chalcopyrite acid mine drainage site in Brazil.</title>
        <authorList>
            <person name="Dall'Agnol H."/>
            <person name="Nancucheo I."/>
            <person name="Johnson B."/>
            <person name="Oliveira R."/>
            <person name="Leite L."/>
            <person name="Pylro V."/>
            <person name="Nunes G.L."/>
            <person name="Tzotzos G."/>
            <person name="Fernandes G.R."/>
            <person name="Dutra J."/>
            <person name="Orellana S.C."/>
            <person name="Oliveira G."/>
        </authorList>
    </citation>
    <scope>NUCLEOTIDE SEQUENCE [LARGE SCALE GENOMIC DNA]</scope>
    <source>
        <strain evidence="21">ITV01</strain>
    </source>
</reference>
<feature type="binding site" evidence="13">
    <location>
        <position position="116"/>
    </location>
    <ligand>
        <name>sn-glycerol 3-phosphate</name>
        <dbReference type="ChEBI" id="CHEBI:57597"/>
    </ligand>
</feature>
<dbReference type="OrthoDB" id="9812273at2"/>
<feature type="binding site" evidence="13">
    <location>
        <position position="18"/>
    </location>
    <ligand>
        <name>NADPH</name>
        <dbReference type="ChEBI" id="CHEBI:57783"/>
    </ligand>
</feature>
<comment type="caution">
    <text evidence="20">The sequence shown here is derived from an EMBL/GenBank/DDBJ whole genome shotgun (WGS) entry which is preliminary data.</text>
</comment>
<comment type="catalytic activity">
    <reaction evidence="9">
        <text>sn-glycerol 3-phosphate + NADP(+) = dihydroxyacetone phosphate + NADPH + H(+)</text>
        <dbReference type="Rhea" id="RHEA:11096"/>
        <dbReference type="ChEBI" id="CHEBI:15378"/>
        <dbReference type="ChEBI" id="CHEBI:57597"/>
        <dbReference type="ChEBI" id="CHEBI:57642"/>
        <dbReference type="ChEBI" id="CHEBI:57783"/>
        <dbReference type="ChEBI" id="CHEBI:58349"/>
        <dbReference type="EC" id="1.1.1.94"/>
    </reaction>
    <physiologicalReaction direction="right-to-left" evidence="9">
        <dbReference type="Rhea" id="RHEA:11098"/>
    </physiologicalReaction>
</comment>
<dbReference type="GO" id="GO:0005829">
    <property type="term" value="C:cytosol"/>
    <property type="evidence" value="ECO:0007669"/>
    <property type="project" value="TreeGrafter"/>
</dbReference>
<dbReference type="PANTHER" id="PTHR11728:SF1">
    <property type="entry name" value="GLYCEROL-3-PHOSPHATE DEHYDROGENASE [NAD(+)] 2, CHLOROPLASTIC"/>
    <property type="match status" value="1"/>
</dbReference>
<evidence type="ECO:0000313" key="21">
    <source>
        <dbReference type="Proteomes" id="UP000053557"/>
    </source>
</evidence>
<evidence type="ECO:0000256" key="12">
    <source>
        <dbReference type="ARBA" id="ARBA00080511"/>
    </source>
</evidence>
<feature type="binding site" evidence="13">
    <location>
        <position position="202"/>
    </location>
    <ligand>
        <name>sn-glycerol 3-phosphate</name>
        <dbReference type="ChEBI" id="CHEBI:57597"/>
    </ligand>
</feature>
<keyword evidence="7 13" id="KW-0594">Phospholipid biosynthesis</keyword>
<evidence type="ECO:0000256" key="8">
    <source>
        <dbReference type="ARBA" id="ARBA00023264"/>
    </source>
</evidence>
<dbReference type="GO" id="GO:0046168">
    <property type="term" value="P:glycerol-3-phosphate catabolic process"/>
    <property type="evidence" value="ECO:0007669"/>
    <property type="project" value="InterPro"/>
</dbReference>
<evidence type="ECO:0000256" key="13">
    <source>
        <dbReference type="HAMAP-Rule" id="MF_00394"/>
    </source>
</evidence>
<feature type="binding site" evidence="16">
    <location>
        <begin position="15"/>
        <end position="20"/>
    </location>
    <ligand>
        <name>NAD(+)</name>
        <dbReference type="ChEBI" id="CHEBI:57540"/>
    </ligand>
</feature>
<evidence type="ECO:0000313" key="20">
    <source>
        <dbReference type="EMBL" id="KUO96946.1"/>
    </source>
</evidence>
<dbReference type="NCBIfam" id="NF000942">
    <property type="entry name" value="PRK00094.1-4"/>
    <property type="match status" value="1"/>
</dbReference>
<evidence type="ECO:0000256" key="10">
    <source>
        <dbReference type="ARBA" id="ARBA00066687"/>
    </source>
</evidence>
<keyword evidence="5 13" id="KW-0520">NAD</keyword>
<feature type="binding site" evidence="13">
    <location>
        <position position="267"/>
    </location>
    <ligand>
        <name>sn-glycerol 3-phosphate</name>
        <dbReference type="ChEBI" id="CHEBI:57597"/>
    </ligand>
</feature>
<feature type="binding site" evidence="13">
    <location>
        <position position="19"/>
    </location>
    <ligand>
        <name>NADPH</name>
        <dbReference type="ChEBI" id="CHEBI:57783"/>
    </ligand>
</feature>
<dbReference type="GO" id="GO:0141152">
    <property type="term" value="F:glycerol-3-phosphate dehydrogenase (NAD+) activity"/>
    <property type="evidence" value="ECO:0007669"/>
    <property type="project" value="RHEA"/>
</dbReference>
<evidence type="ECO:0000256" key="16">
    <source>
        <dbReference type="PIRSR" id="PIRSR000114-3"/>
    </source>
</evidence>
<comment type="catalytic activity">
    <reaction evidence="13">
        <text>sn-glycerol 3-phosphate + NAD(+) = dihydroxyacetone phosphate + NADH + H(+)</text>
        <dbReference type="Rhea" id="RHEA:11092"/>
        <dbReference type="ChEBI" id="CHEBI:15378"/>
        <dbReference type="ChEBI" id="CHEBI:57540"/>
        <dbReference type="ChEBI" id="CHEBI:57597"/>
        <dbReference type="ChEBI" id="CHEBI:57642"/>
        <dbReference type="ChEBI" id="CHEBI:57945"/>
        <dbReference type="EC" id="1.1.1.94"/>
    </reaction>
</comment>
<dbReference type="Proteomes" id="UP000053557">
    <property type="component" value="Unassembled WGS sequence"/>
</dbReference>
<feature type="binding site" evidence="13">
    <location>
        <position position="266"/>
    </location>
    <ligand>
        <name>NADPH</name>
        <dbReference type="ChEBI" id="CHEBI:57783"/>
    </ligand>
</feature>
<evidence type="ECO:0000256" key="7">
    <source>
        <dbReference type="ARBA" id="ARBA00023209"/>
    </source>
</evidence>
<dbReference type="AlphaFoldDB" id="A0A117SYH5"/>
<protein>
    <recommendedName>
        <fullName evidence="11 13">Glycerol-3-phosphate dehydrogenase [NAD(P)+]</fullName>
        <ecNumber evidence="10 13">1.1.1.94</ecNumber>
    </recommendedName>
    <alternativeName>
        <fullName evidence="13">NAD(P)(+)-dependent glycerol-3-phosphate dehydrogenase</fullName>
    </alternativeName>
    <alternativeName>
        <fullName evidence="12 13">NAD(P)H-dependent dihydroxyacetone-phosphate reductase</fullName>
    </alternativeName>
</protein>
<feature type="binding site" evidence="15">
    <location>
        <position position="116"/>
    </location>
    <ligand>
        <name>substrate</name>
    </ligand>
</feature>
<sequence length="357" mass="37561">MQEVRTAPSSFAILGAGSFGTALAVTLAQQGHHVSLIGRDEEMMAELNVKRENTKYLPGVHLHPNIVCTNDLRQCLQMDYVLLSVPTQSMRAACANLRDIAPASFYKKASIVHVAKGLERGTGKRVSEVILETLPSLAANRLAVLSGPSHAEELAQNVPTTLVATSASKSYAEEIQGVFMSDTLRVYTNPDLIGVELGGALKNIIALGAGISDGLGFGDNARAALITRGLVEIARLGVALGASTATFGGLTGIGDLIVTCTSRLSRNWNAGYLLGQGMPITEVLPKIGMVVEGATTTKVAVEKAKSLAVSMPIAEAISNILDGACSPKEAVLGLMSRKKTHEVEERFVEATIGWAAQ</sequence>
<comment type="subcellular location">
    <subcellularLocation>
        <location evidence="13">Cytoplasm</location>
    </subcellularLocation>
</comment>
<dbReference type="PANTHER" id="PTHR11728">
    <property type="entry name" value="GLYCEROL-3-PHOSPHATE DEHYDROGENASE"/>
    <property type="match status" value="1"/>
</dbReference>
<feature type="binding site" evidence="13">
    <location>
        <position position="151"/>
    </location>
    <ligand>
        <name>NADPH</name>
        <dbReference type="ChEBI" id="CHEBI:57783"/>
    </ligand>
</feature>
<dbReference type="GO" id="GO:0141153">
    <property type="term" value="F:glycerol-3-phosphate dehydrogenase (NADP+) activity"/>
    <property type="evidence" value="ECO:0007669"/>
    <property type="project" value="RHEA"/>
</dbReference>
<keyword evidence="2 13" id="KW-0444">Lipid biosynthesis</keyword>
<feature type="active site" description="Proton acceptor" evidence="13 14">
    <location>
        <position position="202"/>
    </location>
</feature>
<dbReference type="GO" id="GO:0051287">
    <property type="term" value="F:NAD binding"/>
    <property type="evidence" value="ECO:0007669"/>
    <property type="project" value="InterPro"/>
</dbReference>
<feature type="domain" description="Glycerol-3-phosphate dehydrogenase NAD-dependent C-terminal" evidence="19">
    <location>
        <begin position="191"/>
        <end position="331"/>
    </location>
</feature>
<dbReference type="EMBL" id="LPVJ01000009">
    <property type="protein sequence ID" value="KUO96946.1"/>
    <property type="molecule type" value="Genomic_DNA"/>
</dbReference>
<evidence type="ECO:0000256" key="14">
    <source>
        <dbReference type="PIRSR" id="PIRSR000114-1"/>
    </source>
</evidence>
<evidence type="ECO:0000259" key="19">
    <source>
        <dbReference type="Pfam" id="PF07479"/>
    </source>
</evidence>
<dbReference type="SUPFAM" id="SSF51735">
    <property type="entry name" value="NAD(P)-binding Rossmann-fold domains"/>
    <property type="match status" value="1"/>
</dbReference>
<dbReference type="GO" id="GO:0005975">
    <property type="term" value="P:carbohydrate metabolic process"/>
    <property type="evidence" value="ECO:0007669"/>
    <property type="project" value="InterPro"/>
</dbReference>
<keyword evidence="13" id="KW-0547">Nucleotide-binding</keyword>
<dbReference type="FunFam" id="1.10.1040.10:FF:000001">
    <property type="entry name" value="Glycerol-3-phosphate dehydrogenase [NAD(P)+]"/>
    <property type="match status" value="1"/>
</dbReference>
<dbReference type="Pfam" id="PF01210">
    <property type="entry name" value="NAD_Gly3P_dh_N"/>
    <property type="match status" value="1"/>
</dbReference>
<dbReference type="EC" id="1.1.1.94" evidence="10 13"/>